<evidence type="ECO:0000256" key="1">
    <source>
        <dbReference type="SAM" id="SignalP"/>
    </source>
</evidence>
<organism evidence="2 3">
    <name type="scientific">Aureobasidium melanogenum (strain CBS 110374)</name>
    <name type="common">Aureobasidium pullulans var. melanogenum</name>
    <dbReference type="NCBI Taxonomy" id="1043003"/>
    <lineage>
        <taxon>Eukaryota</taxon>
        <taxon>Fungi</taxon>
        <taxon>Dikarya</taxon>
        <taxon>Ascomycota</taxon>
        <taxon>Pezizomycotina</taxon>
        <taxon>Dothideomycetes</taxon>
        <taxon>Dothideomycetidae</taxon>
        <taxon>Dothideales</taxon>
        <taxon>Saccotheciaceae</taxon>
        <taxon>Aureobasidium</taxon>
    </lineage>
</organism>
<protein>
    <submittedName>
        <fullName evidence="2">Uncharacterized protein</fullName>
    </submittedName>
</protein>
<sequence length="184" mass="20148">MLWLEFASILALPAAGTVSIRDVSRPRGQDKPDGFVSLEVRMSNVTWHNEAEPAARGLRRRHRRGNCVGAVTQSRAKDQKAVDDGDKRHTCLEPPFPVSKKRQLADLAVARVHVNVTKNTSSIVSPRPCPIDTASALEQDNGALVSRVMVKCQDSGQPSSHVKPSARGWTDRAKLHMRLVAVTS</sequence>
<evidence type="ECO:0000313" key="3">
    <source>
        <dbReference type="Proteomes" id="UP000030672"/>
    </source>
</evidence>
<gene>
    <name evidence="2" type="ORF">M437DRAFT_64053</name>
</gene>
<keyword evidence="1" id="KW-0732">Signal</keyword>
<name>A0A074VX93_AURM1</name>
<dbReference type="EMBL" id="KL584827">
    <property type="protein sequence ID" value="KEQ65445.1"/>
    <property type="molecule type" value="Genomic_DNA"/>
</dbReference>
<feature type="signal peptide" evidence="1">
    <location>
        <begin position="1"/>
        <end position="19"/>
    </location>
</feature>
<dbReference type="Proteomes" id="UP000030672">
    <property type="component" value="Unassembled WGS sequence"/>
</dbReference>
<accession>A0A074VX93</accession>
<proteinExistence type="predicted"/>
<dbReference type="GeneID" id="63917723"/>
<keyword evidence="3" id="KW-1185">Reference proteome</keyword>
<reference evidence="2 3" key="1">
    <citation type="journal article" date="2014" name="BMC Genomics">
        <title>Genome sequencing of four Aureobasidium pullulans varieties: biotechnological potential, stress tolerance, and description of new species.</title>
        <authorList>
            <person name="Gostin Ar C."/>
            <person name="Ohm R.A."/>
            <person name="Kogej T."/>
            <person name="Sonjak S."/>
            <person name="Turk M."/>
            <person name="Zajc J."/>
            <person name="Zalar P."/>
            <person name="Grube M."/>
            <person name="Sun H."/>
            <person name="Han J."/>
            <person name="Sharma A."/>
            <person name="Chiniquy J."/>
            <person name="Ngan C.Y."/>
            <person name="Lipzen A."/>
            <person name="Barry K."/>
            <person name="Grigoriev I.V."/>
            <person name="Gunde-Cimerman N."/>
        </authorList>
    </citation>
    <scope>NUCLEOTIDE SEQUENCE [LARGE SCALE GENOMIC DNA]</scope>
    <source>
        <strain evidence="2 3">CBS 110374</strain>
    </source>
</reference>
<dbReference type="AlphaFoldDB" id="A0A074VX93"/>
<dbReference type="HOGENOM" id="CLU_1467880_0_0_1"/>
<feature type="chain" id="PRO_5001700963" evidence="1">
    <location>
        <begin position="20"/>
        <end position="184"/>
    </location>
</feature>
<evidence type="ECO:0000313" key="2">
    <source>
        <dbReference type="EMBL" id="KEQ65445.1"/>
    </source>
</evidence>
<dbReference type="RefSeq" id="XP_040882468.1">
    <property type="nucleotide sequence ID" value="XM_041024350.1"/>
</dbReference>